<dbReference type="RefSeq" id="WP_024569940.1">
    <property type="nucleotide sequence ID" value="NZ_CP037900.1"/>
</dbReference>
<evidence type="ECO:0000313" key="3">
    <source>
        <dbReference type="EMBL" id="QBP10719.1"/>
    </source>
</evidence>
<evidence type="ECO:0008006" key="5">
    <source>
        <dbReference type="Google" id="ProtNLM"/>
    </source>
</evidence>
<feature type="compositionally biased region" description="Low complexity" evidence="1">
    <location>
        <begin position="28"/>
        <end position="57"/>
    </location>
</feature>
<feature type="region of interest" description="Disordered" evidence="1">
    <location>
        <begin position="25"/>
        <end position="57"/>
    </location>
</feature>
<dbReference type="OrthoDB" id="8457242at2"/>
<feature type="region of interest" description="Disordered" evidence="1">
    <location>
        <begin position="236"/>
        <end position="268"/>
    </location>
</feature>
<gene>
    <name evidence="3" type="ORF">DDF84_013630</name>
</gene>
<dbReference type="AlphaFoldDB" id="A0A482IU50"/>
<evidence type="ECO:0000256" key="1">
    <source>
        <dbReference type="SAM" id="MobiDB-lite"/>
    </source>
</evidence>
<dbReference type="Proteomes" id="UP000253772">
    <property type="component" value="Chromosome c1"/>
</dbReference>
<reference evidence="3 4" key="1">
    <citation type="submission" date="2019-03" db="EMBL/GenBank/DDBJ databases">
        <title>Comparative insights into the high quality Complete genome sequence of highly metal resistant Cupriavidus metallidurans strain BS1 isolated from a gold-copper mine.</title>
        <authorList>
            <person name="Mazhar H.S."/>
            <person name="Rensing C."/>
        </authorList>
    </citation>
    <scope>NUCLEOTIDE SEQUENCE [LARGE SCALE GENOMIC DNA]</scope>
    <source>
        <strain evidence="3 4">BS1</strain>
    </source>
</reference>
<accession>A0A482IU50</accession>
<sequence>MTYPAKLTAMSFACLTIALAGCGGGGDSTPTSATTSSTGTPTTTPTTPTTPTTQSPTIQRNTLLSGITDPGPNVGNDGDFYINTATWMIFGPKANGVWPAGVSLAGPAGVNGTKGATGATGNTGAAGNTILSGSIDPTDSVGNNGDYYINTATSTLFGPKANGTWPPGTSLVGPAGPSGNPGAPGTNGSAVLSGSGAPGNTIGNNGDFYLDTSTWTIYGPKANGVWPAGVSLINQGSSGSGSGTGTGTGTGSGSDPGGHILSGSGAPSDSIGVDGDFYLDTTTSTLYGPKTGGKWPGTGIAMTTGTVYSGNFNVPDTLSRGAYVMTGDGGAVALPSDFGVTIPYDCRSFSLTATTLGKPTGVLNLAVFKVTGSGASATYAPVSGLSCKISNGQQNCSVLAPAGAIAHGDKLQVQLDNNQATGWGGLSVNLACSL</sequence>
<keyword evidence="2" id="KW-0732">Signal</keyword>
<proteinExistence type="predicted"/>
<organism evidence="3 4">
    <name type="scientific">Cupriavidus metallidurans</name>
    <dbReference type="NCBI Taxonomy" id="119219"/>
    <lineage>
        <taxon>Bacteria</taxon>
        <taxon>Pseudomonadati</taxon>
        <taxon>Pseudomonadota</taxon>
        <taxon>Betaproteobacteria</taxon>
        <taxon>Burkholderiales</taxon>
        <taxon>Burkholderiaceae</taxon>
        <taxon>Cupriavidus</taxon>
    </lineage>
</organism>
<feature type="region of interest" description="Disordered" evidence="1">
    <location>
        <begin position="165"/>
        <end position="198"/>
    </location>
</feature>
<dbReference type="PROSITE" id="PS51257">
    <property type="entry name" value="PROKAR_LIPOPROTEIN"/>
    <property type="match status" value="1"/>
</dbReference>
<evidence type="ECO:0000313" key="4">
    <source>
        <dbReference type="Proteomes" id="UP000253772"/>
    </source>
</evidence>
<name>A0A482IU50_9BURK</name>
<dbReference type="EMBL" id="CP037900">
    <property type="protein sequence ID" value="QBP10719.1"/>
    <property type="molecule type" value="Genomic_DNA"/>
</dbReference>
<protein>
    <recommendedName>
        <fullName evidence="5">Collagen-like protein</fullName>
    </recommendedName>
</protein>
<evidence type="ECO:0000256" key="2">
    <source>
        <dbReference type="SAM" id="SignalP"/>
    </source>
</evidence>
<feature type="chain" id="PRO_5019819030" description="Collagen-like protein" evidence="2">
    <location>
        <begin position="21"/>
        <end position="434"/>
    </location>
</feature>
<feature type="compositionally biased region" description="Gly residues" evidence="1">
    <location>
        <begin position="238"/>
        <end position="256"/>
    </location>
</feature>
<feature type="compositionally biased region" description="Low complexity" evidence="1">
    <location>
        <begin position="173"/>
        <end position="190"/>
    </location>
</feature>
<feature type="signal peptide" evidence="2">
    <location>
        <begin position="1"/>
        <end position="20"/>
    </location>
</feature>